<dbReference type="PANTHER" id="PTHR35796">
    <property type="entry name" value="HYPOTHETICAL CYTOSOLIC PROTEIN"/>
    <property type="match status" value="1"/>
</dbReference>
<dbReference type="eggNOG" id="ENOG502Z8UG">
    <property type="taxonomic scope" value="Bacteria"/>
</dbReference>
<dbReference type="EMBL" id="JPVO01000049">
    <property type="protein sequence ID" value="KGR75758.1"/>
    <property type="molecule type" value="Genomic_DNA"/>
</dbReference>
<dbReference type="InterPro" id="IPR021722">
    <property type="entry name" value="YvbH_oligomer_dom"/>
</dbReference>
<dbReference type="RefSeq" id="WP_036200272.1">
    <property type="nucleotide sequence ID" value="NZ_AVCY01000007.1"/>
</dbReference>
<dbReference type="AlphaFoldDB" id="A0A0A3HZF1"/>
<dbReference type="Gene3D" id="2.30.29.50">
    <property type="entry name" value="Bacterial Pleckstrin homology domain"/>
    <property type="match status" value="1"/>
</dbReference>
<dbReference type="OrthoDB" id="2351508at2"/>
<feature type="domain" description="YvbH-like oligomerisation" evidence="2">
    <location>
        <begin position="148"/>
        <end position="204"/>
    </location>
</feature>
<accession>A0A0A3HZF1</accession>
<sequence length="204" mass="23862">MIKKFASDALGLSDIGKVIESYEYDTTECDDYLLYEKGEHIYFLIKTKTDEYCFTNLALIHVDGDSAISKKRTLKRYDYKYNSLRHVSFETAGTIDLDIEIKFTVGETAFNIDIHKNYSVKAKDLYKCLVTMERIMRENEKHRNYMFDSLEYATRSLSSSNHGPSSPGESFKSIVEFTNHWLNESSRNYSKEDYSDVFELFIRN</sequence>
<keyword evidence="4" id="KW-1185">Reference proteome</keyword>
<dbReference type="STRING" id="1384057.CD33_09650"/>
<dbReference type="InterPro" id="IPR037063">
    <property type="entry name" value="PHb_sf"/>
</dbReference>
<dbReference type="Pfam" id="PF08000">
    <property type="entry name" value="bPH_1"/>
    <property type="match status" value="1"/>
</dbReference>
<gene>
    <name evidence="3" type="ORF">CD33_09650</name>
</gene>
<dbReference type="Pfam" id="PF11724">
    <property type="entry name" value="YvbH_ext"/>
    <property type="match status" value="1"/>
</dbReference>
<evidence type="ECO:0000259" key="1">
    <source>
        <dbReference type="Pfam" id="PF08000"/>
    </source>
</evidence>
<proteinExistence type="predicted"/>
<comment type="caution">
    <text evidence="3">The sequence shown here is derived from an EMBL/GenBank/DDBJ whole genome shotgun (WGS) entry which is preliminary data.</text>
</comment>
<dbReference type="Gene3D" id="1.10.287.210">
    <property type="match status" value="1"/>
</dbReference>
<dbReference type="PANTHER" id="PTHR35796:SF2">
    <property type="entry name" value="YVBH-LIKE OLIGOMERISATION REGION"/>
    <property type="match status" value="1"/>
</dbReference>
<dbReference type="Proteomes" id="UP000030408">
    <property type="component" value="Unassembled WGS sequence"/>
</dbReference>
<evidence type="ECO:0000259" key="2">
    <source>
        <dbReference type="Pfam" id="PF11724"/>
    </source>
</evidence>
<reference evidence="3 4" key="1">
    <citation type="submission" date="2014-02" db="EMBL/GenBank/DDBJ databases">
        <title>Draft genome sequence of Lysinibacillus sinduriensis JCM 15800.</title>
        <authorList>
            <person name="Zhang F."/>
            <person name="Wang G."/>
            <person name="Zhang L."/>
        </authorList>
    </citation>
    <scope>NUCLEOTIDE SEQUENCE [LARGE SCALE GENOMIC DNA]</scope>
    <source>
        <strain evidence="3 4">JCM 15800</strain>
    </source>
</reference>
<feature type="domain" description="Bacterial Pleckstrin homology" evidence="1">
    <location>
        <begin position="10"/>
        <end position="132"/>
    </location>
</feature>
<evidence type="ECO:0008006" key="5">
    <source>
        <dbReference type="Google" id="ProtNLM"/>
    </source>
</evidence>
<protein>
    <recommendedName>
        <fullName evidence="5">YvbH-like oligomerization region</fullName>
    </recommendedName>
</protein>
<organism evidence="3 4">
    <name type="scientific">Ureibacillus sinduriensis BLB-1 = JCM 15800</name>
    <dbReference type="NCBI Taxonomy" id="1384057"/>
    <lineage>
        <taxon>Bacteria</taxon>
        <taxon>Bacillati</taxon>
        <taxon>Bacillota</taxon>
        <taxon>Bacilli</taxon>
        <taxon>Bacillales</taxon>
        <taxon>Caryophanaceae</taxon>
        <taxon>Ureibacillus</taxon>
    </lineage>
</organism>
<evidence type="ECO:0000313" key="4">
    <source>
        <dbReference type="Proteomes" id="UP000030408"/>
    </source>
</evidence>
<dbReference type="SUPFAM" id="SSF50729">
    <property type="entry name" value="PH domain-like"/>
    <property type="match status" value="1"/>
</dbReference>
<evidence type="ECO:0000313" key="3">
    <source>
        <dbReference type="EMBL" id="KGR75758.1"/>
    </source>
</evidence>
<name>A0A0A3HZF1_9BACL</name>
<dbReference type="InterPro" id="IPR012544">
    <property type="entry name" value="PHb"/>
</dbReference>